<evidence type="ECO:0008006" key="3">
    <source>
        <dbReference type="Google" id="ProtNLM"/>
    </source>
</evidence>
<dbReference type="OrthoDB" id="3574148at2"/>
<dbReference type="RefSeq" id="WP_067853886.1">
    <property type="nucleotide sequence ID" value="NZ_CP011502.1"/>
</dbReference>
<reference evidence="1 2" key="1">
    <citation type="journal article" date="1991" name="Int. J. Syst. Bacteriol.">
        <title>Description of the erythromycin-producing bacterium Arthrobacter sp. strain NRRL B-3381 as Aeromicrobium erythreum gen. nov., sp. nov.</title>
        <authorList>
            <person name="Miller E.S."/>
            <person name="Woese C.R."/>
            <person name="Brenner S."/>
        </authorList>
    </citation>
    <scope>NUCLEOTIDE SEQUENCE [LARGE SCALE GENOMIC DNA]</scope>
    <source>
        <strain evidence="1 2">AR18</strain>
    </source>
</reference>
<protein>
    <recommendedName>
        <fullName evidence="3">Carbon monoxide dehydrogenase</fullName>
    </recommendedName>
</protein>
<dbReference type="Proteomes" id="UP000067689">
    <property type="component" value="Chromosome"/>
</dbReference>
<accession>A0A0U4D5N1</accession>
<gene>
    <name evidence="1" type="ORF">AERYTH_01820</name>
</gene>
<dbReference type="SUPFAM" id="SSF55961">
    <property type="entry name" value="Bet v1-like"/>
    <property type="match status" value="1"/>
</dbReference>
<dbReference type="STRING" id="2041.AERYTH_01820"/>
<sequence length="160" mass="17560">MTWFTATRTSEAVVTAEQQQVWDVLNDPAEVARLTPLVRRIEVDGDHWRWIMEEIPGLGISLAPAFTVLIETDEPSCITFTHDPPDGTKERAAVEGSYGLSPHEQGTRLDIEITVRVDLPLSRLAKPAVKAAMDGVLASIGRGFGRNLLDRLDADQVDVG</sequence>
<evidence type="ECO:0000313" key="2">
    <source>
        <dbReference type="Proteomes" id="UP000067689"/>
    </source>
</evidence>
<dbReference type="Gene3D" id="3.30.530.20">
    <property type="match status" value="1"/>
</dbReference>
<dbReference type="EMBL" id="CP011502">
    <property type="protein sequence ID" value="ALX03522.1"/>
    <property type="molecule type" value="Genomic_DNA"/>
</dbReference>
<dbReference type="KEGG" id="aer:AERYTH_01820"/>
<organism evidence="1 2">
    <name type="scientific">Aeromicrobium erythreum</name>
    <dbReference type="NCBI Taxonomy" id="2041"/>
    <lineage>
        <taxon>Bacteria</taxon>
        <taxon>Bacillati</taxon>
        <taxon>Actinomycetota</taxon>
        <taxon>Actinomycetes</taxon>
        <taxon>Propionibacteriales</taxon>
        <taxon>Nocardioidaceae</taxon>
        <taxon>Aeromicrobium</taxon>
    </lineage>
</organism>
<keyword evidence="2" id="KW-1185">Reference proteome</keyword>
<evidence type="ECO:0000313" key="1">
    <source>
        <dbReference type="EMBL" id="ALX03522.1"/>
    </source>
</evidence>
<proteinExistence type="predicted"/>
<name>A0A0U4D5N1_9ACTN</name>
<dbReference type="Pfam" id="PF10604">
    <property type="entry name" value="Polyketide_cyc2"/>
    <property type="match status" value="1"/>
</dbReference>
<dbReference type="PATRIC" id="fig|2041.4.peg.382"/>
<dbReference type="InterPro" id="IPR019587">
    <property type="entry name" value="Polyketide_cyclase/dehydratase"/>
</dbReference>
<dbReference type="AlphaFoldDB" id="A0A0U4D5N1"/>
<dbReference type="InterPro" id="IPR023393">
    <property type="entry name" value="START-like_dom_sf"/>
</dbReference>